<gene>
    <name evidence="2" type="ORF">RND61_26395</name>
</gene>
<keyword evidence="3" id="KW-1185">Reference proteome</keyword>
<evidence type="ECO:0000313" key="3">
    <source>
        <dbReference type="Proteomes" id="UP001250181"/>
    </source>
</evidence>
<protein>
    <submittedName>
        <fullName evidence="2">Uncharacterized protein</fullName>
    </submittedName>
</protein>
<accession>A0ABU3QS70</accession>
<feature type="region of interest" description="Disordered" evidence="1">
    <location>
        <begin position="78"/>
        <end position="206"/>
    </location>
</feature>
<feature type="compositionally biased region" description="Basic and acidic residues" evidence="1">
    <location>
        <begin position="114"/>
        <end position="136"/>
    </location>
</feature>
<sequence>MSSSPSSSAVASPEAGALTDRDGSSSRPAALAPHTPGARRSPTGALLSGPGAATSSRAVYGVLHRDGHAVASLPGFAALPPRERNAPAVATSAALGAPGPVGVTHSPAVWGVRSRPDLPEARRRNDVSVPEREACPRTDSTFAPRRPPPGAARPRALRRPATPPAARSTTGPTARVRRGGRIRVLEPDDDSFPPRGRPRPRPAYGLRFPDEALRAVHAQTAVRLAPVAAAPSRAKEAFPWR</sequence>
<feature type="region of interest" description="Disordered" evidence="1">
    <location>
        <begin position="1"/>
        <end position="54"/>
    </location>
</feature>
<dbReference type="Proteomes" id="UP001250181">
    <property type="component" value="Unassembled WGS sequence"/>
</dbReference>
<comment type="caution">
    <text evidence="2">The sequence shown here is derived from an EMBL/GenBank/DDBJ whole genome shotgun (WGS) entry which is preliminary data.</text>
</comment>
<dbReference type="RefSeq" id="WP_315880610.1">
    <property type="nucleotide sequence ID" value="NZ_JAWCTQ010000043.1"/>
</dbReference>
<dbReference type="EMBL" id="JAWCTQ010000043">
    <property type="protein sequence ID" value="MDT9685566.1"/>
    <property type="molecule type" value="Genomic_DNA"/>
</dbReference>
<reference evidence="2 3" key="1">
    <citation type="submission" date="2023-09" db="EMBL/GenBank/DDBJ databases">
        <title>Streptomyces sp. nov.: A antagonism against Alternaria gaisen Producing Streptochlin, Isolated from Tamarix root soil.</title>
        <authorList>
            <person name="Chen Y."/>
        </authorList>
    </citation>
    <scope>NUCLEOTIDE SEQUENCE [LARGE SCALE GENOMIC DNA]</scope>
    <source>
        <strain evidence="2 3">TRM76323</strain>
    </source>
</reference>
<evidence type="ECO:0000313" key="2">
    <source>
        <dbReference type="EMBL" id="MDT9685566.1"/>
    </source>
</evidence>
<proteinExistence type="predicted"/>
<feature type="compositionally biased region" description="Low complexity" evidence="1">
    <location>
        <begin position="1"/>
        <end position="13"/>
    </location>
</feature>
<name>A0ABU3QS70_9ACTN</name>
<evidence type="ECO:0000256" key="1">
    <source>
        <dbReference type="SAM" id="MobiDB-lite"/>
    </source>
</evidence>
<organism evidence="2 3">
    <name type="scientific">Streptomyces tamarix</name>
    <dbReference type="NCBI Taxonomy" id="3078565"/>
    <lineage>
        <taxon>Bacteria</taxon>
        <taxon>Bacillati</taxon>
        <taxon>Actinomycetota</taxon>
        <taxon>Actinomycetes</taxon>
        <taxon>Kitasatosporales</taxon>
        <taxon>Streptomycetaceae</taxon>
        <taxon>Streptomyces</taxon>
    </lineage>
</organism>
<feature type="compositionally biased region" description="Low complexity" evidence="1">
    <location>
        <begin position="164"/>
        <end position="174"/>
    </location>
</feature>